<dbReference type="EC" id="2.1.1.297" evidence="5"/>
<evidence type="ECO:0000259" key="6">
    <source>
        <dbReference type="Pfam" id="PF05175"/>
    </source>
</evidence>
<feature type="domain" description="Release factor glutamine methyltransferase N-terminal" evidence="7">
    <location>
        <begin position="6"/>
        <end position="74"/>
    </location>
</feature>
<gene>
    <name evidence="5" type="primary">prmC</name>
    <name evidence="8" type="ORF">SAMN05443575_0610</name>
</gene>
<feature type="binding site" evidence="5">
    <location>
        <position position="142"/>
    </location>
    <ligand>
        <name>S-adenosyl-L-methionine</name>
        <dbReference type="ChEBI" id="CHEBI:59789"/>
    </ligand>
</feature>
<dbReference type="Gene3D" id="1.10.8.10">
    <property type="entry name" value="DNA helicase RuvA subunit, C-terminal domain"/>
    <property type="match status" value="1"/>
</dbReference>
<evidence type="ECO:0000313" key="8">
    <source>
        <dbReference type="EMBL" id="SHF67426.1"/>
    </source>
</evidence>
<protein>
    <recommendedName>
        <fullName evidence="5">Release factor glutamine methyltransferase</fullName>
        <shortName evidence="5">RF MTase</shortName>
        <ecNumber evidence="5">2.1.1.297</ecNumber>
    </recommendedName>
    <alternativeName>
        <fullName evidence="5">N5-glutamine methyltransferase PrmC</fullName>
    </alternativeName>
    <alternativeName>
        <fullName evidence="5">Protein-(glutamine-N5) MTase PrmC</fullName>
    </alternativeName>
    <alternativeName>
        <fullName evidence="5">Protein-glutamine N-methyltransferase PrmC</fullName>
    </alternativeName>
</protein>
<comment type="catalytic activity">
    <reaction evidence="4 5">
        <text>L-glutaminyl-[peptide chain release factor] + S-adenosyl-L-methionine = N(5)-methyl-L-glutaminyl-[peptide chain release factor] + S-adenosyl-L-homocysteine + H(+)</text>
        <dbReference type="Rhea" id="RHEA:42896"/>
        <dbReference type="Rhea" id="RHEA-COMP:10271"/>
        <dbReference type="Rhea" id="RHEA-COMP:10272"/>
        <dbReference type="ChEBI" id="CHEBI:15378"/>
        <dbReference type="ChEBI" id="CHEBI:30011"/>
        <dbReference type="ChEBI" id="CHEBI:57856"/>
        <dbReference type="ChEBI" id="CHEBI:59789"/>
        <dbReference type="ChEBI" id="CHEBI:61891"/>
        <dbReference type="EC" id="2.1.1.297"/>
    </reaction>
</comment>
<dbReference type="NCBIfam" id="TIGR00536">
    <property type="entry name" value="hemK_fam"/>
    <property type="match status" value="1"/>
</dbReference>
<evidence type="ECO:0000256" key="2">
    <source>
        <dbReference type="ARBA" id="ARBA00022679"/>
    </source>
</evidence>
<dbReference type="Proteomes" id="UP000186132">
    <property type="component" value="Unassembled WGS sequence"/>
</dbReference>
<dbReference type="PANTHER" id="PTHR18895">
    <property type="entry name" value="HEMK METHYLTRANSFERASE"/>
    <property type="match status" value="1"/>
</dbReference>
<keyword evidence="3 5" id="KW-0949">S-adenosyl-L-methionine</keyword>
<comment type="function">
    <text evidence="5">Methylates the class 1 translation termination release factors RF1/PrfA and RF2/PrfB on the glutamine residue of the universally conserved GGQ motif.</text>
</comment>
<evidence type="ECO:0000259" key="7">
    <source>
        <dbReference type="Pfam" id="PF17827"/>
    </source>
</evidence>
<evidence type="ECO:0000256" key="4">
    <source>
        <dbReference type="ARBA" id="ARBA00048391"/>
    </source>
</evidence>
<dbReference type="CDD" id="cd02440">
    <property type="entry name" value="AdoMet_MTases"/>
    <property type="match status" value="1"/>
</dbReference>
<evidence type="ECO:0000256" key="3">
    <source>
        <dbReference type="ARBA" id="ARBA00022691"/>
    </source>
</evidence>
<feature type="binding site" evidence="5">
    <location>
        <begin position="186"/>
        <end position="189"/>
    </location>
    <ligand>
        <name>substrate</name>
    </ligand>
</feature>
<evidence type="ECO:0000256" key="1">
    <source>
        <dbReference type="ARBA" id="ARBA00022603"/>
    </source>
</evidence>
<comment type="similarity">
    <text evidence="5">Belongs to the protein N5-glutamine methyltransferase family. PrmC subfamily.</text>
</comment>
<dbReference type="InterPro" id="IPR019874">
    <property type="entry name" value="RF_methyltr_PrmC"/>
</dbReference>
<accession>A0A1M5DKJ2</accession>
<dbReference type="STRING" id="1206085.SAMN05443575_0610"/>
<proteinExistence type="inferred from homology"/>
<dbReference type="GO" id="GO:0032259">
    <property type="term" value="P:methylation"/>
    <property type="evidence" value="ECO:0007669"/>
    <property type="project" value="UniProtKB-KW"/>
</dbReference>
<dbReference type="Gene3D" id="3.40.50.150">
    <property type="entry name" value="Vaccinia Virus protein VP39"/>
    <property type="match status" value="1"/>
</dbReference>
<dbReference type="InterPro" id="IPR007848">
    <property type="entry name" value="Small_mtfrase_dom"/>
</dbReference>
<dbReference type="AlphaFoldDB" id="A0A1M5DKJ2"/>
<dbReference type="SUPFAM" id="SSF53335">
    <property type="entry name" value="S-adenosyl-L-methionine-dependent methyltransferases"/>
    <property type="match status" value="1"/>
</dbReference>
<dbReference type="HAMAP" id="MF_02126">
    <property type="entry name" value="RF_methyltr_PrmC"/>
    <property type="match status" value="1"/>
</dbReference>
<name>A0A1M5DKJ2_9ACTN</name>
<dbReference type="PROSITE" id="PS00092">
    <property type="entry name" value="N6_MTASE"/>
    <property type="match status" value="1"/>
</dbReference>
<reference evidence="8 9" key="1">
    <citation type="submission" date="2016-11" db="EMBL/GenBank/DDBJ databases">
        <authorList>
            <person name="Jaros S."/>
            <person name="Januszkiewicz K."/>
            <person name="Wedrychowicz H."/>
        </authorList>
    </citation>
    <scope>NUCLEOTIDE SEQUENCE [LARGE SCALE GENOMIC DNA]</scope>
    <source>
        <strain evidence="8 9">DSM 45627</strain>
    </source>
</reference>
<dbReference type="RefSeq" id="WP_200800008.1">
    <property type="nucleotide sequence ID" value="NZ_FQVU01000001.1"/>
</dbReference>
<feature type="binding site" evidence="5">
    <location>
        <position position="186"/>
    </location>
    <ligand>
        <name>S-adenosyl-L-methionine</name>
        <dbReference type="ChEBI" id="CHEBI:59789"/>
    </ligand>
</feature>
<keyword evidence="9" id="KW-1185">Reference proteome</keyword>
<dbReference type="Pfam" id="PF05175">
    <property type="entry name" value="MTS"/>
    <property type="match status" value="1"/>
</dbReference>
<dbReference type="GO" id="GO:0102559">
    <property type="term" value="F:peptide chain release factor N(5)-glutamine methyltransferase activity"/>
    <property type="evidence" value="ECO:0007669"/>
    <property type="project" value="UniProtKB-EC"/>
</dbReference>
<sequence>MPAVRELLAEATTRLAASGVGSARVDAELLLAHVLGVTRARLPLRDAVTPAEARDYDVALDRRAAREPLQHITGTAPFRHVELAVGPGVFVPRPETELLVDAVLPHLRGLDRPEVVDLCAGSGALAVAVADELPTAAVTAVERSPAALPWLRRNTAGTRVTVIAADVGDDDALRPLAGRVDAVVANPPYVPLASPVDPEVRADPPEAVFGGSDGLDVVATVIGRAATLLRPGGVLAVEHDDTHGTTVPALLRADGRWQAIEARSDLAGRPRYALARRGEAG</sequence>
<feature type="domain" description="Methyltransferase small" evidence="6">
    <location>
        <begin position="103"/>
        <end position="189"/>
    </location>
</feature>
<dbReference type="InterPro" id="IPR029063">
    <property type="entry name" value="SAM-dependent_MTases_sf"/>
</dbReference>
<dbReference type="Pfam" id="PF17827">
    <property type="entry name" value="PrmC_N"/>
    <property type="match status" value="1"/>
</dbReference>
<dbReference type="EMBL" id="FQVU01000001">
    <property type="protein sequence ID" value="SHF67426.1"/>
    <property type="molecule type" value="Genomic_DNA"/>
</dbReference>
<dbReference type="PANTHER" id="PTHR18895:SF74">
    <property type="entry name" value="MTRF1L RELEASE FACTOR GLUTAMINE METHYLTRANSFERASE"/>
    <property type="match status" value="1"/>
</dbReference>
<organism evidence="8 9">
    <name type="scientific">Jatrophihabitans endophyticus</name>
    <dbReference type="NCBI Taxonomy" id="1206085"/>
    <lineage>
        <taxon>Bacteria</taxon>
        <taxon>Bacillati</taxon>
        <taxon>Actinomycetota</taxon>
        <taxon>Actinomycetes</taxon>
        <taxon>Jatrophihabitantales</taxon>
        <taxon>Jatrophihabitantaceae</taxon>
        <taxon>Jatrophihabitans</taxon>
    </lineage>
</organism>
<dbReference type="InterPro" id="IPR004556">
    <property type="entry name" value="HemK-like"/>
</dbReference>
<comment type="caution">
    <text evidence="5">Lacks conserved residue(s) required for the propagation of feature annotation.</text>
</comment>
<dbReference type="NCBIfam" id="TIGR03534">
    <property type="entry name" value="RF_mod_PrmC"/>
    <property type="match status" value="1"/>
</dbReference>
<dbReference type="InterPro" id="IPR002052">
    <property type="entry name" value="DNA_methylase_N6_adenine_CS"/>
</dbReference>
<dbReference type="GO" id="GO:0003676">
    <property type="term" value="F:nucleic acid binding"/>
    <property type="evidence" value="ECO:0007669"/>
    <property type="project" value="InterPro"/>
</dbReference>
<keyword evidence="2 5" id="KW-0808">Transferase</keyword>
<dbReference type="InterPro" id="IPR050320">
    <property type="entry name" value="N5-glutamine_MTase"/>
</dbReference>
<keyword evidence="1 5" id="KW-0489">Methyltransferase</keyword>
<evidence type="ECO:0000313" key="9">
    <source>
        <dbReference type="Proteomes" id="UP000186132"/>
    </source>
</evidence>
<evidence type="ECO:0000256" key="5">
    <source>
        <dbReference type="HAMAP-Rule" id="MF_02126"/>
    </source>
</evidence>
<dbReference type="InterPro" id="IPR040758">
    <property type="entry name" value="PrmC_N"/>
</dbReference>